<protein>
    <submittedName>
        <fullName evidence="1">LETM1-like protein</fullName>
    </submittedName>
</protein>
<dbReference type="InterPro" id="IPR029024">
    <property type="entry name" value="TerB-like"/>
</dbReference>
<organism evidence="1 2">
    <name type="scientific">Marivirga sericea</name>
    <dbReference type="NCBI Taxonomy" id="1028"/>
    <lineage>
        <taxon>Bacteria</taxon>
        <taxon>Pseudomonadati</taxon>
        <taxon>Bacteroidota</taxon>
        <taxon>Cytophagia</taxon>
        <taxon>Cytophagales</taxon>
        <taxon>Marivirgaceae</taxon>
        <taxon>Marivirga</taxon>
    </lineage>
</organism>
<evidence type="ECO:0000313" key="1">
    <source>
        <dbReference type="EMBL" id="SMG43772.1"/>
    </source>
</evidence>
<evidence type="ECO:0000313" key="2">
    <source>
        <dbReference type="Proteomes" id="UP000193804"/>
    </source>
</evidence>
<dbReference type="OrthoDB" id="1421172at2"/>
<dbReference type="Gene3D" id="1.10.3680.10">
    <property type="entry name" value="TerB-like"/>
    <property type="match status" value="1"/>
</dbReference>
<gene>
    <name evidence="1" type="ORF">SAMN05661096_03065</name>
</gene>
<reference evidence="2" key="1">
    <citation type="submission" date="2017-04" db="EMBL/GenBank/DDBJ databases">
        <authorList>
            <person name="Varghese N."/>
            <person name="Submissions S."/>
        </authorList>
    </citation>
    <scope>NUCLEOTIDE SEQUENCE [LARGE SCALE GENOMIC DNA]</scope>
    <source>
        <strain evidence="2">DSM 4125</strain>
    </source>
</reference>
<sequence>MNPAEKGWLKEYIKFRSPYPIDLNQYQIQDQDNLLYKLIQPTGLIYGHPIHAPGLRHPKEQRWNSLGKMKIVLLESFIHSARLKQVSLPQRESDWKDYYLETSQSIGRFYSILDPSINKKKLLFFNRPRVEDVRFTEQVLHRRLFLKSRWDNYWASLFQNSLLFLDTYYFGEWRAGNFHNIKWHKDAMKILLLKVIAAAAHANQIIAREERNMFFNFLSSANLSKAQSKLAKEAFKDGVTLDQIDLRQADTWLLKKYVLELAILMIWADKVISIEERAFLTELAQRLGISEEELDISLIAIESFVIENWKEVYFLQNKHSFQVISETILQRIASVLKKNRVSIGQEIRESSELWHLLEKFKAQPLSDEEKELVRVKLIDILNSIPAFVIIELPASFLTLPVLLKLLPKSILPVDFQD</sequence>
<dbReference type="RefSeq" id="WP_085518209.1">
    <property type="nucleotide sequence ID" value="NZ_FXAW01000006.1"/>
</dbReference>
<dbReference type="CDD" id="cd07177">
    <property type="entry name" value="terB_like"/>
    <property type="match status" value="1"/>
</dbReference>
<proteinExistence type="predicted"/>
<name>A0A1X7KR53_9BACT</name>
<accession>A0A1X7KR53</accession>
<dbReference type="AlphaFoldDB" id="A0A1X7KR53"/>
<dbReference type="SUPFAM" id="SSF158682">
    <property type="entry name" value="TerB-like"/>
    <property type="match status" value="1"/>
</dbReference>
<dbReference type="EMBL" id="FXAW01000006">
    <property type="protein sequence ID" value="SMG43772.1"/>
    <property type="molecule type" value="Genomic_DNA"/>
</dbReference>
<dbReference type="STRING" id="1028.SAMN05661096_03065"/>
<keyword evidence="2" id="KW-1185">Reference proteome</keyword>
<dbReference type="Proteomes" id="UP000193804">
    <property type="component" value="Unassembled WGS sequence"/>
</dbReference>